<reference evidence="1 2" key="1">
    <citation type="submission" date="2009-08" db="EMBL/GenBank/DDBJ databases">
        <title>The Genome Sequence of Spizellomyces punctatus strain DAOM BR117.</title>
        <authorList>
            <consortium name="The Broad Institute Genome Sequencing Platform"/>
            <person name="Russ C."/>
            <person name="Cuomo C."/>
            <person name="Shea T."/>
            <person name="Young S.K."/>
            <person name="Zeng Q."/>
            <person name="Koehrsen M."/>
            <person name="Haas B."/>
            <person name="Borodovsky M."/>
            <person name="Guigo R."/>
            <person name="Alvarado L."/>
            <person name="Berlin A."/>
            <person name="Bochicchio J."/>
            <person name="Borenstein D."/>
            <person name="Chapman S."/>
            <person name="Chen Z."/>
            <person name="Engels R."/>
            <person name="Freedman E."/>
            <person name="Gellesch M."/>
            <person name="Goldberg J."/>
            <person name="Griggs A."/>
            <person name="Gujja S."/>
            <person name="Heiman D."/>
            <person name="Hepburn T."/>
            <person name="Howarth C."/>
            <person name="Jen D."/>
            <person name="Larson L."/>
            <person name="Lewis B."/>
            <person name="Mehta T."/>
            <person name="Park D."/>
            <person name="Pearson M."/>
            <person name="Roberts A."/>
            <person name="Saif S."/>
            <person name="Shenoy N."/>
            <person name="Sisk P."/>
            <person name="Stolte C."/>
            <person name="Sykes S."/>
            <person name="Thomson T."/>
            <person name="Walk T."/>
            <person name="White J."/>
            <person name="Yandava C."/>
            <person name="Burger G."/>
            <person name="Gray M.W."/>
            <person name="Holland P.W.H."/>
            <person name="King N."/>
            <person name="Lang F.B.F."/>
            <person name="Roger A.J."/>
            <person name="Ruiz-Trillo I."/>
            <person name="Lander E."/>
            <person name="Nusbaum C."/>
        </authorList>
    </citation>
    <scope>NUCLEOTIDE SEQUENCE [LARGE SCALE GENOMIC DNA]</scope>
    <source>
        <strain evidence="1 2">DAOM BR117</strain>
    </source>
</reference>
<dbReference type="STRING" id="645134.A0A0L0HBT1"/>
<dbReference type="PANTHER" id="PTHR10000:SF8">
    <property type="entry name" value="HAD SUPERFAMILY HYDROLASE-LIKE, TYPE 3"/>
    <property type="match status" value="1"/>
</dbReference>
<gene>
    <name evidence="1" type="ORF">SPPG_05991</name>
</gene>
<dbReference type="EMBL" id="KQ257459">
    <property type="protein sequence ID" value="KNC99040.1"/>
    <property type="molecule type" value="Genomic_DNA"/>
</dbReference>
<dbReference type="OMA" id="WAASTHM"/>
<dbReference type="RefSeq" id="XP_016607080.1">
    <property type="nucleotide sequence ID" value="XM_016754195.1"/>
</dbReference>
<keyword evidence="2" id="KW-1185">Reference proteome</keyword>
<dbReference type="GO" id="GO:0005829">
    <property type="term" value="C:cytosol"/>
    <property type="evidence" value="ECO:0007669"/>
    <property type="project" value="TreeGrafter"/>
</dbReference>
<dbReference type="Pfam" id="PF08282">
    <property type="entry name" value="Hydrolase_3"/>
    <property type="match status" value="1"/>
</dbReference>
<dbReference type="PROSITE" id="PS01229">
    <property type="entry name" value="COF_2"/>
    <property type="match status" value="1"/>
</dbReference>
<dbReference type="GO" id="GO:0000287">
    <property type="term" value="F:magnesium ion binding"/>
    <property type="evidence" value="ECO:0007669"/>
    <property type="project" value="TreeGrafter"/>
</dbReference>
<accession>A0A0L0HBT1</accession>
<dbReference type="Gene3D" id="3.30.1240.10">
    <property type="match status" value="1"/>
</dbReference>
<dbReference type="SUPFAM" id="SSF56784">
    <property type="entry name" value="HAD-like"/>
    <property type="match status" value="1"/>
</dbReference>
<dbReference type="eggNOG" id="ENOG502QUN8">
    <property type="taxonomic scope" value="Eukaryota"/>
</dbReference>
<dbReference type="VEuPathDB" id="FungiDB:SPPG_05991"/>
<dbReference type="AlphaFoldDB" id="A0A0L0HBT1"/>
<dbReference type="GO" id="GO:0016791">
    <property type="term" value="F:phosphatase activity"/>
    <property type="evidence" value="ECO:0007669"/>
    <property type="project" value="TreeGrafter"/>
</dbReference>
<dbReference type="GeneID" id="27689328"/>
<evidence type="ECO:0000313" key="2">
    <source>
        <dbReference type="Proteomes" id="UP000053201"/>
    </source>
</evidence>
<keyword evidence="1" id="KW-0378">Hydrolase</keyword>
<proteinExistence type="predicted"/>
<evidence type="ECO:0000313" key="1">
    <source>
        <dbReference type="EMBL" id="KNC99040.1"/>
    </source>
</evidence>
<dbReference type="InterPro" id="IPR023214">
    <property type="entry name" value="HAD_sf"/>
</dbReference>
<dbReference type="PANTHER" id="PTHR10000">
    <property type="entry name" value="PHOSPHOSERINE PHOSPHATASE"/>
    <property type="match status" value="1"/>
</dbReference>
<dbReference type="Gene3D" id="3.40.50.1000">
    <property type="entry name" value="HAD superfamily/HAD-like"/>
    <property type="match status" value="1"/>
</dbReference>
<organism evidence="1 2">
    <name type="scientific">Spizellomyces punctatus (strain DAOM BR117)</name>
    <dbReference type="NCBI Taxonomy" id="645134"/>
    <lineage>
        <taxon>Eukaryota</taxon>
        <taxon>Fungi</taxon>
        <taxon>Fungi incertae sedis</taxon>
        <taxon>Chytridiomycota</taxon>
        <taxon>Chytridiomycota incertae sedis</taxon>
        <taxon>Chytridiomycetes</taxon>
        <taxon>Spizellomycetales</taxon>
        <taxon>Spizellomycetaceae</taxon>
        <taxon>Spizellomyces</taxon>
    </lineage>
</organism>
<dbReference type="InterPro" id="IPR036412">
    <property type="entry name" value="HAD-like_sf"/>
</dbReference>
<sequence length="312" mass="33891">MTTPSTHPPITKFPQGLDSSRVKAIACDMDGTTLLPTHTPSPRTISTFSVLRKRHPDIHILFATGRPRSAAGNISPLLATVHRPVGVYLNGALAGEEVPDVDGGTDLEVLYERPVKCADARWYLDWGLKRGYTVIVYSGDEILTTVTKDPVFDFMKESGEPTVLVQRDVQEFVNGVAEGVVKAHKLAFVSMDHQKVDRIRSELDSDTLRPTSTTMLVRTGPERLEVMHTDATKAHALAVLCETGKLGEEVGLDAVLAFGDGENDVEMLREVGMGVAMGNAVQRAKDVAGFVCPPNDEDGVARVLEGLFRLSE</sequence>
<name>A0A0L0HBT1_SPIPD</name>
<protein>
    <submittedName>
        <fullName evidence="1">Cof-like hydrolase</fullName>
    </submittedName>
</protein>
<dbReference type="Proteomes" id="UP000053201">
    <property type="component" value="Unassembled WGS sequence"/>
</dbReference>
<dbReference type="OrthoDB" id="2143506at2759"/>
<dbReference type="InParanoid" id="A0A0L0HBT1"/>